<name>D9PY94_METTM</name>
<protein>
    <submittedName>
        <fullName evidence="5">Predicted 6-pyruvoyl tetrahydrobiopterin synthase</fullName>
        <ecNumber evidence="5">4.2.3.12</ecNumber>
    </submittedName>
</protein>
<evidence type="ECO:0000256" key="3">
    <source>
        <dbReference type="ARBA" id="ARBA00023239"/>
    </source>
</evidence>
<dbReference type="InterPro" id="IPR038418">
    <property type="entry name" value="6-PTP_synth/QueD_sf"/>
</dbReference>
<dbReference type="PANTHER" id="PTHR12589">
    <property type="entry name" value="PYRUVOYL TETRAHYDROBIOPTERIN SYNTHASE"/>
    <property type="match status" value="1"/>
</dbReference>
<dbReference type="InterPro" id="IPR007115">
    <property type="entry name" value="6-PTP_synth/QueD"/>
</dbReference>
<dbReference type="AlphaFoldDB" id="D9PY94"/>
<dbReference type="PANTHER" id="PTHR12589:SF7">
    <property type="entry name" value="6-PYRUVOYL TETRAHYDROBIOPTERIN SYNTHASE"/>
    <property type="match status" value="1"/>
</dbReference>
<dbReference type="GO" id="GO:0003874">
    <property type="term" value="F:6-pyruvoyltetrahydropterin synthase activity"/>
    <property type="evidence" value="ECO:0007669"/>
    <property type="project" value="UniProtKB-EC"/>
</dbReference>
<dbReference type="GO" id="GO:0046872">
    <property type="term" value="F:metal ion binding"/>
    <property type="evidence" value="ECO:0007669"/>
    <property type="project" value="UniProtKB-KW"/>
</dbReference>
<accession>D9PY94</accession>
<dbReference type="KEGG" id="mmg:MTBMA_c16130"/>
<evidence type="ECO:0000313" key="6">
    <source>
        <dbReference type="Proteomes" id="UP000000345"/>
    </source>
</evidence>
<keyword evidence="2 4" id="KW-0862">Zinc</keyword>
<keyword evidence="1 4" id="KW-0479">Metal-binding</keyword>
<comment type="cofactor">
    <cofactor evidence="4">
        <name>Zn(2+)</name>
        <dbReference type="ChEBI" id="CHEBI:29105"/>
    </cofactor>
    <text evidence="4">Binds 1 zinc ion per subunit.</text>
</comment>
<organism evidence="5 6">
    <name type="scientific">Methanothermobacter marburgensis (strain ATCC BAA-927 / DSM 2133 / JCM 14651 / NBRC 100331 / OCM 82 / Marburg)</name>
    <name type="common">Methanobacterium thermoautotrophicum</name>
    <dbReference type="NCBI Taxonomy" id="79929"/>
    <lineage>
        <taxon>Archaea</taxon>
        <taxon>Methanobacteriati</taxon>
        <taxon>Methanobacteriota</taxon>
        <taxon>Methanomada group</taxon>
        <taxon>Methanobacteria</taxon>
        <taxon>Methanobacteriales</taxon>
        <taxon>Methanobacteriaceae</taxon>
        <taxon>Methanothermobacter</taxon>
    </lineage>
</organism>
<dbReference type="GeneID" id="9705322"/>
<dbReference type="Proteomes" id="UP000000345">
    <property type="component" value="Chromosome"/>
</dbReference>
<dbReference type="PATRIC" id="fig|79929.8.peg.1563"/>
<dbReference type="OrthoDB" id="6529at2157"/>
<evidence type="ECO:0000256" key="4">
    <source>
        <dbReference type="PIRSR" id="PIRSR006113-2"/>
    </source>
</evidence>
<keyword evidence="6" id="KW-1185">Reference proteome</keyword>
<feature type="binding site" evidence="4">
    <location>
        <position position="18"/>
    </location>
    <ligand>
        <name>Zn(2+)</name>
        <dbReference type="ChEBI" id="CHEBI:29105"/>
    </ligand>
</feature>
<sequence>MKIVINGIHANLRFSAAHMIPEHESCGCIHGHSYIVDVKVEGKRSGKHGFVADFKDVKAVVRELCSRFDHKLLIPLRSPLINFSSTSGNIKFEIGGKEYSIPEEDCCLLDLESSSAEELSRYFASTLFKELVRKYDISSVEVCVNEGIGQGAIYTISR</sequence>
<dbReference type="EMBL" id="CP001710">
    <property type="protein sequence ID" value="ADL59192.1"/>
    <property type="molecule type" value="Genomic_DNA"/>
</dbReference>
<evidence type="ECO:0000256" key="2">
    <source>
        <dbReference type="ARBA" id="ARBA00022833"/>
    </source>
</evidence>
<reference key="1">
    <citation type="submission" date="2009-08" db="EMBL/GenBank/DDBJ databases">
        <title>The genome sequence of Methanothermobacter marburgensis.</title>
        <authorList>
            <person name="Kaster A."/>
            <person name="Seedorf H."/>
            <person name="Goenrich M."/>
            <person name="Wiezer A."/>
            <person name="Liesegang H."/>
            <person name="Thauer R."/>
            <person name="Gottschalk G."/>
        </authorList>
    </citation>
    <scope>NUCLEOTIDE SEQUENCE</scope>
    <source>
        <strain>Marburg</strain>
    </source>
</reference>
<reference evidence="5 6" key="2">
    <citation type="journal article" date="2010" name="J. Bacteriol.">
        <title>Complete genome sequence of Methanothermobacter marburgensis, a methanoarchaeon model organism.</title>
        <authorList>
            <person name="Liesegang H."/>
            <person name="Kaster A.K."/>
            <person name="Wiezer A."/>
            <person name="Goenrich M."/>
            <person name="Wollherr A."/>
            <person name="Seedorf H."/>
            <person name="Gottschalk G."/>
            <person name="Thauer R.K."/>
        </authorList>
    </citation>
    <scope>NUCLEOTIDE SEQUENCE [LARGE SCALE GENOMIC DNA]</scope>
    <source>
        <strain evidence="6">ATCC BAA-927 / DSM 2133 / JCM 14651 / NBRC 100331 / OCM 82 / Marburg</strain>
    </source>
</reference>
<dbReference type="Pfam" id="PF01242">
    <property type="entry name" value="PTPS"/>
    <property type="match status" value="1"/>
</dbReference>
<dbReference type="SUPFAM" id="SSF55620">
    <property type="entry name" value="Tetrahydrobiopterin biosynthesis enzymes-like"/>
    <property type="match status" value="1"/>
</dbReference>
<proteinExistence type="predicted"/>
<feature type="binding site" evidence="4">
    <location>
        <position position="32"/>
    </location>
    <ligand>
        <name>Zn(2+)</name>
        <dbReference type="ChEBI" id="CHEBI:29105"/>
    </ligand>
</feature>
<dbReference type="HOGENOM" id="CLU_111016_3_0_2"/>
<gene>
    <name evidence="5" type="ordered locus">MTBMA_c16130</name>
</gene>
<keyword evidence="3 5" id="KW-0456">Lyase</keyword>
<dbReference type="GeneID" id="77400381"/>
<dbReference type="Gene3D" id="3.30.479.10">
    <property type="entry name" value="6-pyruvoyl tetrahydropterin synthase/QueD"/>
    <property type="match status" value="1"/>
</dbReference>
<dbReference type="RefSeq" id="WP_013296402.1">
    <property type="nucleotide sequence ID" value="NC_014408.1"/>
</dbReference>
<evidence type="ECO:0000256" key="1">
    <source>
        <dbReference type="ARBA" id="ARBA00022723"/>
    </source>
</evidence>
<dbReference type="STRING" id="79929.MTBMA_c16130"/>
<evidence type="ECO:0000313" key="5">
    <source>
        <dbReference type="EMBL" id="ADL59192.1"/>
    </source>
</evidence>
<dbReference type="EC" id="4.2.3.12" evidence="5"/>
<dbReference type="PaxDb" id="79929-MTBMA_c16130"/>
<feature type="binding site" evidence="4">
    <location>
        <position position="30"/>
    </location>
    <ligand>
        <name>Zn(2+)</name>
        <dbReference type="ChEBI" id="CHEBI:29105"/>
    </ligand>
</feature>